<feature type="compositionally biased region" description="Basic and acidic residues" evidence="1">
    <location>
        <begin position="42"/>
        <end position="54"/>
    </location>
</feature>
<evidence type="ECO:0000256" key="1">
    <source>
        <dbReference type="SAM" id="MobiDB-lite"/>
    </source>
</evidence>
<dbReference type="EMBL" id="JBGMEK010000020">
    <property type="protein sequence ID" value="MFA0811452.1"/>
    <property type="molecule type" value="Genomic_DNA"/>
</dbReference>
<sequence length="54" mass="6349">MKRLLIWLFKSPKKHQRRDLWLSLQLSNAGGQLLLQWGPHEPSQDRSPEGSRVE</sequence>
<feature type="region of interest" description="Disordered" evidence="1">
    <location>
        <begin position="35"/>
        <end position="54"/>
    </location>
</feature>
<dbReference type="RefSeq" id="WP_371839014.1">
    <property type="nucleotide sequence ID" value="NZ_JBGMEK010000020.1"/>
</dbReference>
<reference evidence="2 3" key="1">
    <citation type="submission" date="2024-08" db="EMBL/GenBank/DDBJ databases">
        <authorList>
            <person name="Ishaq N."/>
        </authorList>
    </citation>
    <scope>NUCLEOTIDE SEQUENCE [LARGE SCALE GENOMIC DNA]</scope>
    <source>
        <strain evidence="2 3">DSM 18651</strain>
    </source>
</reference>
<proteinExistence type="predicted"/>
<evidence type="ECO:0000313" key="2">
    <source>
        <dbReference type="EMBL" id="MFA0811452.1"/>
    </source>
</evidence>
<dbReference type="Proteomes" id="UP001569428">
    <property type="component" value="Unassembled WGS sequence"/>
</dbReference>
<gene>
    <name evidence="2" type="ORF">ACCI49_11035</name>
</gene>
<accession>A0ABV4NZJ5</accession>
<protein>
    <submittedName>
        <fullName evidence="2">Uncharacterized protein</fullName>
    </submittedName>
</protein>
<comment type="caution">
    <text evidence="2">The sequence shown here is derived from an EMBL/GenBank/DDBJ whole genome shotgun (WGS) entry which is preliminary data.</text>
</comment>
<evidence type="ECO:0000313" key="3">
    <source>
        <dbReference type="Proteomes" id="UP001569428"/>
    </source>
</evidence>
<organism evidence="2 3">
    <name type="scientific">Microbulbifer epialgicus</name>
    <dbReference type="NCBI Taxonomy" id="393907"/>
    <lineage>
        <taxon>Bacteria</taxon>
        <taxon>Pseudomonadati</taxon>
        <taxon>Pseudomonadota</taxon>
        <taxon>Gammaproteobacteria</taxon>
        <taxon>Cellvibrionales</taxon>
        <taxon>Microbulbiferaceae</taxon>
        <taxon>Microbulbifer</taxon>
    </lineage>
</organism>
<name>A0ABV4NZJ5_9GAMM</name>
<keyword evidence="3" id="KW-1185">Reference proteome</keyword>